<proteinExistence type="inferred from homology"/>
<evidence type="ECO:0000256" key="5">
    <source>
        <dbReference type="ARBA" id="ARBA00022598"/>
    </source>
</evidence>
<gene>
    <name evidence="13 15" type="primary">pheS</name>
    <name evidence="15" type="ORF">HY730_05925</name>
</gene>
<sequence length="344" mass="39331">MKDKILILKSEAEKELALVQDEKQLQELRIKYLGRKGAIAPILKSLANVPEVERRAVGQLVNELKDYLEKNINQKGEWLRTKKLAEEEEQSWHDISLPGRTPALGFKHPISQVMEEVARIFVNMGFDIAEGPEVELDYYNFEALNIPKNHPARDMQDTFYVSHATDDVVLRTHTSPVQIRTMEKQPPPVKIIAPGKVYRRDADITHNPMFHQVEGLLVDEGVSLANLKGTLETFVHRFFSLETATRFRPSFFPFTEPSAEVDIQCVMCRGSGCRLCSSTGWLEILGSGMVDPAVYGFVNYDPEKWTGFAFGMGIERLAMLKYGIDDIRLFFENDLRFLHQFFAF</sequence>
<dbReference type="InterPro" id="IPR004529">
    <property type="entry name" value="Phe-tRNA-synth_IIc_asu"/>
</dbReference>
<dbReference type="Pfam" id="PF02912">
    <property type="entry name" value="Phe_tRNA-synt_N"/>
    <property type="match status" value="1"/>
</dbReference>
<dbReference type="GO" id="GO:0006432">
    <property type="term" value="P:phenylalanyl-tRNA aminoacylation"/>
    <property type="evidence" value="ECO:0007669"/>
    <property type="project" value="UniProtKB-UniRule"/>
</dbReference>
<evidence type="ECO:0000313" key="15">
    <source>
        <dbReference type="EMBL" id="MBI4595902.1"/>
    </source>
</evidence>
<comment type="similarity">
    <text evidence="2 13">Belongs to the class-II aminoacyl-tRNA synthetase family. Phe-tRNA synthetase alpha subunit type 1 subfamily.</text>
</comment>
<feature type="domain" description="Aminoacyl-transfer RNA synthetases class-II family profile" evidence="14">
    <location>
        <begin position="111"/>
        <end position="332"/>
    </location>
</feature>
<dbReference type="GO" id="GO:0004826">
    <property type="term" value="F:phenylalanine-tRNA ligase activity"/>
    <property type="evidence" value="ECO:0007669"/>
    <property type="project" value="UniProtKB-UniRule"/>
</dbReference>
<keyword evidence="11 13" id="KW-0030">Aminoacyl-tRNA synthetase</keyword>
<dbReference type="PANTHER" id="PTHR11538">
    <property type="entry name" value="PHENYLALANYL-TRNA SYNTHETASE"/>
    <property type="match status" value="1"/>
</dbReference>
<keyword evidence="4 13" id="KW-0963">Cytoplasm</keyword>
<name>A0A933GLQ0_UNCTE</name>
<dbReference type="Pfam" id="PF01409">
    <property type="entry name" value="tRNA-synt_2d"/>
    <property type="match status" value="1"/>
</dbReference>
<keyword evidence="8 13" id="KW-0067">ATP-binding</keyword>
<evidence type="ECO:0000256" key="1">
    <source>
        <dbReference type="ARBA" id="ARBA00004496"/>
    </source>
</evidence>
<dbReference type="GO" id="GO:0000287">
    <property type="term" value="F:magnesium ion binding"/>
    <property type="evidence" value="ECO:0007669"/>
    <property type="project" value="UniProtKB-UniRule"/>
</dbReference>
<dbReference type="InterPro" id="IPR010978">
    <property type="entry name" value="tRNA-bd_arm"/>
</dbReference>
<dbReference type="InterPro" id="IPR004188">
    <property type="entry name" value="Phe-tRNA_ligase_II_N"/>
</dbReference>
<protein>
    <recommendedName>
        <fullName evidence="13">Phenylalanine--tRNA ligase alpha subunit</fullName>
        <ecNumber evidence="13">6.1.1.20</ecNumber>
    </recommendedName>
    <alternativeName>
        <fullName evidence="13">Phenylalanyl-tRNA synthetase alpha subunit</fullName>
        <shortName evidence="13">PheRS</shortName>
    </alternativeName>
</protein>
<dbReference type="PANTHER" id="PTHR11538:SF41">
    <property type="entry name" value="PHENYLALANINE--TRNA LIGASE, MITOCHONDRIAL"/>
    <property type="match status" value="1"/>
</dbReference>
<dbReference type="EMBL" id="JACQWF010000267">
    <property type="protein sequence ID" value="MBI4595902.1"/>
    <property type="molecule type" value="Genomic_DNA"/>
</dbReference>
<evidence type="ECO:0000256" key="4">
    <source>
        <dbReference type="ARBA" id="ARBA00022490"/>
    </source>
</evidence>
<organism evidence="15 16">
    <name type="scientific">Tectimicrobiota bacterium</name>
    <dbReference type="NCBI Taxonomy" id="2528274"/>
    <lineage>
        <taxon>Bacteria</taxon>
        <taxon>Pseudomonadati</taxon>
        <taxon>Nitrospinota/Tectimicrobiota group</taxon>
        <taxon>Candidatus Tectimicrobiota</taxon>
    </lineage>
</organism>
<evidence type="ECO:0000256" key="13">
    <source>
        <dbReference type="HAMAP-Rule" id="MF_00281"/>
    </source>
</evidence>
<dbReference type="InterPro" id="IPR006195">
    <property type="entry name" value="aa-tRNA-synth_II"/>
</dbReference>
<dbReference type="EC" id="6.1.1.20" evidence="13"/>
<dbReference type="SUPFAM" id="SSF55681">
    <property type="entry name" value="Class II aaRS and biotin synthetases"/>
    <property type="match status" value="1"/>
</dbReference>
<accession>A0A933GLQ0</accession>
<dbReference type="InterPro" id="IPR002319">
    <property type="entry name" value="Phenylalanyl-tRNA_Synthase"/>
</dbReference>
<dbReference type="HAMAP" id="MF_00281">
    <property type="entry name" value="Phe_tRNA_synth_alpha1"/>
    <property type="match status" value="1"/>
</dbReference>
<evidence type="ECO:0000256" key="12">
    <source>
        <dbReference type="ARBA" id="ARBA00049255"/>
    </source>
</evidence>
<comment type="caution">
    <text evidence="15">The sequence shown here is derived from an EMBL/GenBank/DDBJ whole genome shotgun (WGS) entry which is preliminary data.</text>
</comment>
<evidence type="ECO:0000256" key="7">
    <source>
        <dbReference type="ARBA" id="ARBA00022741"/>
    </source>
</evidence>
<dbReference type="FunFam" id="3.30.930.10:FF:000003">
    <property type="entry name" value="Phenylalanine--tRNA ligase alpha subunit"/>
    <property type="match status" value="1"/>
</dbReference>
<dbReference type="InterPro" id="IPR022911">
    <property type="entry name" value="Phe_tRNA_ligase_alpha1_bac"/>
</dbReference>
<evidence type="ECO:0000256" key="11">
    <source>
        <dbReference type="ARBA" id="ARBA00023146"/>
    </source>
</evidence>
<reference evidence="15" key="1">
    <citation type="submission" date="2020-07" db="EMBL/GenBank/DDBJ databases">
        <title>Huge and variable diversity of episymbiotic CPR bacteria and DPANN archaea in groundwater ecosystems.</title>
        <authorList>
            <person name="He C.Y."/>
            <person name="Keren R."/>
            <person name="Whittaker M."/>
            <person name="Farag I.F."/>
            <person name="Doudna J."/>
            <person name="Cate J.H.D."/>
            <person name="Banfield J.F."/>
        </authorList>
    </citation>
    <scope>NUCLEOTIDE SEQUENCE</scope>
    <source>
        <strain evidence="15">NC_groundwater_1482_Ag_S-0.65um_47_24</strain>
    </source>
</reference>
<keyword evidence="5 13" id="KW-0436">Ligase</keyword>
<keyword evidence="10 13" id="KW-0648">Protein biosynthesis</keyword>
<dbReference type="Gene3D" id="3.30.930.10">
    <property type="entry name" value="Bira Bifunctional Protein, Domain 2"/>
    <property type="match status" value="1"/>
</dbReference>
<evidence type="ECO:0000256" key="2">
    <source>
        <dbReference type="ARBA" id="ARBA00010207"/>
    </source>
</evidence>
<evidence type="ECO:0000256" key="10">
    <source>
        <dbReference type="ARBA" id="ARBA00022917"/>
    </source>
</evidence>
<keyword evidence="9 13" id="KW-0460">Magnesium</keyword>
<dbReference type="GO" id="GO:0005737">
    <property type="term" value="C:cytoplasm"/>
    <property type="evidence" value="ECO:0007669"/>
    <property type="project" value="UniProtKB-SubCell"/>
</dbReference>
<evidence type="ECO:0000256" key="6">
    <source>
        <dbReference type="ARBA" id="ARBA00022723"/>
    </source>
</evidence>
<evidence type="ECO:0000313" key="16">
    <source>
        <dbReference type="Proteomes" id="UP000772181"/>
    </source>
</evidence>
<dbReference type="Proteomes" id="UP000772181">
    <property type="component" value="Unassembled WGS sequence"/>
</dbReference>
<comment type="cofactor">
    <cofactor evidence="13">
        <name>Mg(2+)</name>
        <dbReference type="ChEBI" id="CHEBI:18420"/>
    </cofactor>
    <text evidence="13">Binds 2 magnesium ions per tetramer.</text>
</comment>
<dbReference type="GO" id="GO:0005524">
    <property type="term" value="F:ATP binding"/>
    <property type="evidence" value="ECO:0007669"/>
    <property type="project" value="UniProtKB-UniRule"/>
</dbReference>
<keyword evidence="6 13" id="KW-0479">Metal-binding</keyword>
<evidence type="ECO:0000256" key="3">
    <source>
        <dbReference type="ARBA" id="ARBA00011209"/>
    </source>
</evidence>
<evidence type="ECO:0000256" key="8">
    <source>
        <dbReference type="ARBA" id="ARBA00022840"/>
    </source>
</evidence>
<dbReference type="SUPFAM" id="SSF46589">
    <property type="entry name" value="tRNA-binding arm"/>
    <property type="match status" value="1"/>
</dbReference>
<dbReference type="InterPro" id="IPR045864">
    <property type="entry name" value="aa-tRNA-synth_II/BPL/LPL"/>
</dbReference>
<dbReference type="GO" id="GO:0000049">
    <property type="term" value="F:tRNA binding"/>
    <property type="evidence" value="ECO:0007669"/>
    <property type="project" value="InterPro"/>
</dbReference>
<evidence type="ECO:0000259" key="14">
    <source>
        <dbReference type="PROSITE" id="PS50862"/>
    </source>
</evidence>
<feature type="binding site" evidence="13">
    <location>
        <position position="256"/>
    </location>
    <ligand>
        <name>Mg(2+)</name>
        <dbReference type="ChEBI" id="CHEBI:18420"/>
        <note>shared with beta subunit</note>
    </ligand>
</feature>
<evidence type="ECO:0000256" key="9">
    <source>
        <dbReference type="ARBA" id="ARBA00022842"/>
    </source>
</evidence>
<keyword evidence="7 13" id="KW-0547">Nucleotide-binding</keyword>
<dbReference type="NCBIfam" id="TIGR00468">
    <property type="entry name" value="pheS"/>
    <property type="match status" value="1"/>
</dbReference>
<comment type="subunit">
    <text evidence="3 13">Tetramer of two alpha and two beta subunits.</text>
</comment>
<comment type="subcellular location">
    <subcellularLocation>
        <location evidence="1 13">Cytoplasm</location>
    </subcellularLocation>
</comment>
<comment type="catalytic activity">
    <reaction evidence="12 13">
        <text>tRNA(Phe) + L-phenylalanine + ATP = L-phenylalanyl-tRNA(Phe) + AMP + diphosphate + H(+)</text>
        <dbReference type="Rhea" id="RHEA:19413"/>
        <dbReference type="Rhea" id="RHEA-COMP:9668"/>
        <dbReference type="Rhea" id="RHEA-COMP:9699"/>
        <dbReference type="ChEBI" id="CHEBI:15378"/>
        <dbReference type="ChEBI" id="CHEBI:30616"/>
        <dbReference type="ChEBI" id="CHEBI:33019"/>
        <dbReference type="ChEBI" id="CHEBI:58095"/>
        <dbReference type="ChEBI" id="CHEBI:78442"/>
        <dbReference type="ChEBI" id="CHEBI:78531"/>
        <dbReference type="ChEBI" id="CHEBI:456215"/>
        <dbReference type="EC" id="6.1.1.20"/>
    </reaction>
</comment>
<dbReference type="CDD" id="cd00496">
    <property type="entry name" value="PheRS_alpha_core"/>
    <property type="match status" value="1"/>
</dbReference>
<dbReference type="AlphaFoldDB" id="A0A933GLQ0"/>
<dbReference type="PROSITE" id="PS50862">
    <property type="entry name" value="AA_TRNA_LIGASE_II"/>
    <property type="match status" value="1"/>
</dbReference>